<accession>A0ABT3X256</accession>
<dbReference type="Proteomes" id="UP001208017">
    <property type="component" value="Unassembled WGS sequence"/>
</dbReference>
<keyword evidence="1" id="KW-1133">Transmembrane helix</keyword>
<reference evidence="2 3" key="1">
    <citation type="submission" date="2022-11" db="EMBL/GenBank/DDBJ databases">
        <title>Study of microbial diversity in lake waters.</title>
        <authorList>
            <person name="Zhang J."/>
        </authorList>
    </citation>
    <scope>NUCLEOTIDE SEQUENCE [LARGE SCALE GENOMIC DNA]</scope>
    <source>
        <strain evidence="2 3">DT12</strain>
    </source>
</reference>
<evidence type="ECO:0000313" key="3">
    <source>
        <dbReference type="Proteomes" id="UP001208017"/>
    </source>
</evidence>
<dbReference type="EMBL" id="JAPMLT010000001">
    <property type="protein sequence ID" value="MCX7568789.1"/>
    <property type="molecule type" value="Genomic_DNA"/>
</dbReference>
<name>A0ABT3X256_9BACL</name>
<comment type="caution">
    <text evidence="2">The sequence shown here is derived from an EMBL/GenBank/DDBJ whole genome shotgun (WGS) entry which is preliminary data.</text>
</comment>
<keyword evidence="1" id="KW-0812">Transmembrane</keyword>
<organism evidence="2 3">
    <name type="scientific">Tumebacillus lacus</name>
    <dbReference type="NCBI Taxonomy" id="2995335"/>
    <lineage>
        <taxon>Bacteria</taxon>
        <taxon>Bacillati</taxon>
        <taxon>Bacillota</taxon>
        <taxon>Bacilli</taxon>
        <taxon>Bacillales</taxon>
        <taxon>Alicyclobacillaceae</taxon>
        <taxon>Tumebacillus</taxon>
    </lineage>
</organism>
<protein>
    <submittedName>
        <fullName evidence="2">Uncharacterized protein</fullName>
    </submittedName>
</protein>
<evidence type="ECO:0000256" key="1">
    <source>
        <dbReference type="SAM" id="Phobius"/>
    </source>
</evidence>
<evidence type="ECO:0000313" key="2">
    <source>
        <dbReference type="EMBL" id="MCX7568789.1"/>
    </source>
</evidence>
<keyword evidence="3" id="KW-1185">Reference proteome</keyword>
<feature type="transmembrane region" description="Helical" evidence="1">
    <location>
        <begin position="53"/>
        <end position="80"/>
    </location>
</feature>
<gene>
    <name evidence="2" type="ORF">OS242_02230</name>
</gene>
<sequence>MFGVWSSLLVETLGIVLAGLTIKLMDDWLDIEYDQCIGRHTLAIRLGRACLPYALVSLALAMALAPEVALTLFFAAYAIGMGHDLRERMPTQLPGWLESILAVLLSVLVGGFWLTVWAVCAMGMIQLLDDLMDVQKDRRSGQNNLVLRYGLVEVTILMFICLLAAVLLSPLRTVEVMLAMPLVHIVLSLLTGLELRGRKEESG</sequence>
<feature type="transmembrane region" description="Helical" evidence="1">
    <location>
        <begin position="146"/>
        <end position="168"/>
    </location>
</feature>
<dbReference type="RefSeq" id="WP_267150027.1">
    <property type="nucleotide sequence ID" value="NZ_JAPMLT010000001.1"/>
</dbReference>
<feature type="transmembrane region" description="Helical" evidence="1">
    <location>
        <begin position="100"/>
        <end position="125"/>
    </location>
</feature>
<keyword evidence="1" id="KW-0472">Membrane</keyword>
<proteinExistence type="predicted"/>
<feature type="transmembrane region" description="Helical" evidence="1">
    <location>
        <begin position="174"/>
        <end position="193"/>
    </location>
</feature>